<feature type="domain" description="PDZ" evidence="6">
    <location>
        <begin position="115"/>
        <end position="189"/>
    </location>
</feature>
<dbReference type="SMART" id="SM00245">
    <property type="entry name" value="TSPc"/>
    <property type="match status" value="1"/>
</dbReference>
<evidence type="ECO:0000256" key="1">
    <source>
        <dbReference type="ARBA" id="ARBA00009179"/>
    </source>
</evidence>
<accession>A0A0G1HDI6</accession>
<dbReference type="FunFam" id="2.30.42.10:FF:000063">
    <property type="entry name" value="Peptidase, S41 family"/>
    <property type="match status" value="1"/>
</dbReference>
<evidence type="ECO:0000256" key="3">
    <source>
        <dbReference type="ARBA" id="ARBA00022801"/>
    </source>
</evidence>
<dbReference type="NCBIfam" id="TIGR00225">
    <property type="entry name" value="prc"/>
    <property type="match status" value="1"/>
</dbReference>
<dbReference type="InterPro" id="IPR001478">
    <property type="entry name" value="PDZ"/>
</dbReference>
<dbReference type="CDD" id="cd06782">
    <property type="entry name" value="cpPDZ_CPP-like"/>
    <property type="match status" value="1"/>
</dbReference>
<evidence type="ECO:0000313" key="8">
    <source>
        <dbReference type="Proteomes" id="UP000034128"/>
    </source>
</evidence>
<reference evidence="7" key="1">
    <citation type="journal article" date="2015" name="Nature">
        <title>rRNA introns, odd ribosomes, and small enigmatic genomes across a large radiation of phyla.</title>
        <authorList>
            <person name="Brown C.T."/>
            <person name="Hug L.A."/>
            <person name="Thomas B.C."/>
            <person name="Sharon I."/>
            <person name="Castelle C.J."/>
            <person name="Singh A."/>
            <person name="Wilkins M.J."/>
            <person name="Williams K.H."/>
            <person name="Banfield J.F."/>
        </authorList>
    </citation>
    <scope>NUCLEOTIDE SEQUENCE [LARGE SCALE GENOMIC DNA]</scope>
</reference>
<dbReference type="STRING" id="1619110.UW36_C0005G0030"/>
<evidence type="ECO:0000259" key="6">
    <source>
        <dbReference type="PROSITE" id="PS50106"/>
    </source>
</evidence>
<dbReference type="EMBL" id="LCIA01000005">
    <property type="protein sequence ID" value="KKT45451.1"/>
    <property type="molecule type" value="Genomic_DNA"/>
</dbReference>
<dbReference type="InterPro" id="IPR029045">
    <property type="entry name" value="ClpP/crotonase-like_dom_sf"/>
</dbReference>
<dbReference type="SMART" id="SM00228">
    <property type="entry name" value="PDZ"/>
    <property type="match status" value="1"/>
</dbReference>
<dbReference type="InterPro" id="IPR036034">
    <property type="entry name" value="PDZ_sf"/>
</dbReference>
<dbReference type="GO" id="GO:0007165">
    <property type="term" value="P:signal transduction"/>
    <property type="evidence" value="ECO:0007669"/>
    <property type="project" value="TreeGrafter"/>
</dbReference>
<comment type="similarity">
    <text evidence="1 5">Belongs to the peptidase S41A family.</text>
</comment>
<dbReference type="PANTHER" id="PTHR32060:SF30">
    <property type="entry name" value="CARBOXY-TERMINAL PROCESSING PROTEASE CTPA"/>
    <property type="match status" value="1"/>
</dbReference>
<dbReference type="InterPro" id="IPR005151">
    <property type="entry name" value="Tail-specific_protease"/>
</dbReference>
<keyword evidence="4 5" id="KW-0720">Serine protease</keyword>
<dbReference type="PANTHER" id="PTHR32060">
    <property type="entry name" value="TAIL-SPECIFIC PROTEASE"/>
    <property type="match status" value="1"/>
</dbReference>
<organism evidence="7 8">
    <name type="scientific">candidate division WWE3 bacterium GW2011_GWA2_44_16</name>
    <dbReference type="NCBI Taxonomy" id="1619110"/>
    <lineage>
        <taxon>Bacteria</taxon>
        <taxon>Katanobacteria</taxon>
    </lineage>
</organism>
<dbReference type="Pfam" id="PF22694">
    <property type="entry name" value="CtpB_N-like"/>
    <property type="match status" value="1"/>
</dbReference>
<dbReference type="Pfam" id="PF17820">
    <property type="entry name" value="PDZ_6"/>
    <property type="match status" value="1"/>
</dbReference>
<dbReference type="Gene3D" id="3.30.750.44">
    <property type="match status" value="1"/>
</dbReference>
<name>A0A0G1HDI6_UNCKA</name>
<dbReference type="InterPro" id="IPR041489">
    <property type="entry name" value="PDZ_6"/>
</dbReference>
<keyword evidence="3 5" id="KW-0378">Hydrolase</keyword>
<dbReference type="InterPro" id="IPR004447">
    <property type="entry name" value="Peptidase_S41A"/>
</dbReference>
<dbReference type="PROSITE" id="PS50106">
    <property type="entry name" value="PDZ"/>
    <property type="match status" value="1"/>
</dbReference>
<dbReference type="GO" id="GO:0030288">
    <property type="term" value="C:outer membrane-bounded periplasmic space"/>
    <property type="evidence" value="ECO:0007669"/>
    <property type="project" value="TreeGrafter"/>
</dbReference>
<dbReference type="Gene3D" id="3.90.226.10">
    <property type="entry name" value="2-enoyl-CoA Hydratase, Chain A, domain 1"/>
    <property type="match status" value="1"/>
</dbReference>
<evidence type="ECO:0000256" key="5">
    <source>
        <dbReference type="RuleBase" id="RU004404"/>
    </source>
</evidence>
<sequence length="411" mass="44565">MTSAFKKFQLVLFTLILAGSTFFAGMYLGKRGYDVEIKRHPPEVRILNKAPSADEVDFALFWEVWTNVSKDYLNRPVDNQQMVYGAIKGMVESLGDPYTSFLPPTVNKVITNALNGAYEGVGMELGMRDGFLIVVAPLDGSPAKSAGIKSGDKILAIEGESTAGITVNEAVSKIRGPAGSISTLKIQRAEAEPFGITIKRDKISVSSVTWEDKGEGTAYIRISRFGADTNDDWDKTVKEVNVRMSELNAIVLDLRGNPGGYLQSAVHIASDFYTNKPVLYEENALGEQMPFNAQGTPDFDRIPVIVLIDEGSASASEILSAALRENIAAVLVGEQSFGKGTIQDSQEFKDGSGLHVTIAKWLTSKKLWVGEKDADDKPGLKPDELVALSEEDVSAGKDPQLAKALEMASKY</sequence>
<dbReference type="SUPFAM" id="SSF52096">
    <property type="entry name" value="ClpP/crotonase"/>
    <property type="match status" value="1"/>
</dbReference>
<dbReference type="Proteomes" id="UP000034128">
    <property type="component" value="Unassembled WGS sequence"/>
</dbReference>
<proteinExistence type="inferred from homology"/>
<keyword evidence="2 5" id="KW-0645">Protease</keyword>
<comment type="caution">
    <text evidence="7">The sequence shown here is derived from an EMBL/GenBank/DDBJ whole genome shotgun (WGS) entry which is preliminary data.</text>
</comment>
<dbReference type="GO" id="GO:0004175">
    <property type="term" value="F:endopeptidase activity"/>
    <property type="evidence" value="ECO:0007669"/>
    <property type="project" value="TreeGrafter"/>
</dbReference>
<evidence type="ECO:0000256" key="4">
    <source>
        <dbReference type="ARBA" id="ARBA00022825"/>
    </source>
</evidence>
<evidence type="ECO:0000313" key="7">
    <source>
        <dbReference type="EMBL" id="KKT45451.1"/>
    </source>
</evidence>
<dbReference type="GO" id="GO:0008236">
    <property type="term" value="F:serine-type peptidase activity"/>
    <property type="evidence" value="ECO:0007669"/>
    <property type="project" value="UniProtKB-KW"/>
</dbReference>
<protein>
    <submittedName>
        <fullName evidence="7">Carboxyl-terminal protease</fullName>
    </submittedName>
</protein>
<dbReference type="GO" id="GO:0006508">
    <property type="term" value="P:proteolysis"/>
    <property type="evidence" value="ECO:0007669"/>
    <property type="project" value="UniProtKB-KW"/>
</dbReference>
<dbReference type="Gene3D" id="2.30.42.10">
    <property type="match status" value="1"/>
</dbReference>
<dbReference type="Pfam" id="PF03572">
    <property type="entry name" value="Peptidase_S41"/>
    <property type="match status" value="1"/>
</dbReference>
<dbReference type="SUPFAM" id="SSF50156">
    <property type="entry name" value="PDZ domain-like"/>
    <property type="match status" value="1"/>
</dbReference>
<gene>
    <name evidence="7" type="ORF">UW36_C0005G0030</name>
</gene>
<evidence type="ECO:0000256" key="2">
    <source>
        <dbReference type="ARBA" id="ARBA00022670"/>
    </source>
</evidence>
<dbReference type="AlphaFoldDB" id="A0A0G1HDI6"/>
<dbReference type="InterPro" id="IPR055210">
    <property type="entry name" value="CtpA/B_N"/>
</dbReference>
<dbReference type="CDD" id="cd07560">
    <property type="entry name" value="Peptidase_S41_CPP"/>
    <property type="match status" value="1"/>
</dbReference>